<proteinExistence type="predicted"/>
<gene>
    <name evidence="1" type="ORF">RJN63_20975</name>
</gene>
<reference evidence="1" key="1">
    <citation type="submission" date="2023-02" db="EMBL/GenBank/DDBJ databases">
        <title>Description of Herbaspirillum huttiense subsp. nephrolepsisexaltata and Herbaspirillum huttiense subsp. lycopersicon.</title>
        <authorList>
            <person name="Poudel M."/>
            <person name="Sharma A."/>
            <person name="Goss E."/>
            <person name="Tapia J.H."/>
            <person name="Harmon C.M."/>
            <person name="Jones J.B."/>
        </authorList>
    </citation>
    <scope>NUCLEOTIDE SEQUENCE</scope>
    <source>
        <strain evidence="1">NC40101</strain>
    </source>
</reference>
<evidence type="ECO:0000313" key="1">
    <source>
        <dbReference type="EMBL" id="MDT0339321.1"/>
    </source>
</evidence>
<accession>A0AAE4K643</accession>
<dbReference type="AlphaFoldDB" id="A0AAE4K643"/>
<name>A0AAE4K643_9BURK</name>
<organism evidence="1">
    <name type="scientific">Herbaspirillum huttiense subsp. nephrolepidis</name>
    <dbReference type="NCBI Taxonomy" id="3075126"/>
    <lineage>
        <taxon>Bacteria</taxon>
        <taxon>Pseudomonadati</taxon>
        <taxon>Pseudomonadota</taxon>
        <taxon>Betaproteobacteria</taxon>
        <taxon>Burkholderiales</taxon>
        <taxon>Oxalobacteraceae</taxon>
        <taxon>Herbaspirillum</taxon>
    </lineage>
</organism>
<protein>
    <submittedName>
        <fullName evidence="1">Uncharacterized protein</fullName>
    </submittedName>
</protein>
<dbReference type="RefSeq" id="WP_310835971.1">
    <property type="nucleotide sequence ID" value="NZ_JAVLSM010000002.1"/>
</dbReference>
<dbReference type="EMBL" id="JAVRAA010000012">
    <property type="protein sequence ID" value="MDT0339321.1"/>
    <property type="molecule type" value="Genomic_DNA"/>
</dbReference>
<sequence length="116" mass="12550">MKASQVREAPIKIFGLLVLHPDQKDLIQKHCFGDCGKISLAGCIDDPQTGGLGVCCETACPWLKAEMDEPYANTMSFGKPHQIYLRAITDNPGETSRTCISCGARTNVAGELPCDH</sequence>
<comment type="caution">
    <text evidence="1">The sequence shown here is derived from an EMBL/GenBank/DDBJ whole genome shotgun (WGS) entry which is preliminary data.</text>
</comment>